<evidence type="ECO:0000256" key="1">
    <source>
        <dbReference type="SAM" id="MobiDB-lite"/>
    </source>
</evidence>
<feature type="region of interest" description="Disordered" evidence="1">
    <location>
        <begin position="210"/>
        <end position="237"/>
    </location>
</feature>
<dbReference type="OMA" id="LIWFAFW"/>
<keyword evidence="2" id="KW-0472">Membrane</keyword>
<feature type="transmembrane region" description="Helical" evidence="2">
    <location>
        <begin position="154"/>
        <end position="172"/>
    </location>
</feature>
<feature type="transmembrane region" description="Helical" evidence="2">
    <location>
        <begin position="362"/>
        <end position="382"/>
    </location>
</feature>
<feature type="compositionally biased region" description="Basic and acidic residues" evidence="1">
    <location>
        <begin position="31"/>
        <end position="43"/>
    </location>
</feature>
<keyword evidence="2" id="KW-0812">Transmembrane</keyword>
<accession>A0A0N4XDJ8</accession>
<dbReference type="STRING" id="27835.A0A0N4XDJ8"/>
<gene>
    <name evidence="3" type="ORF">NBR_LOCUS598</name>
</gene>
<proteinExistence type="predicted"/>
<feature type="transmembrane region" description="Helical" evidence="2">
    <location>
        <begin position="306"/>
        <end position="331"/>
    </location>
</feature>
<feature type="transmembrane region" description="Helical" evidence="2">
    <location>
        <begin position="118"/>
        <end position="142"/>
    </location>
</feature>
<evidence type="ECO:0000313" key="3">
    <source>
        <dbReference type="EMBL" id="VDL63382.1"/>
    </source>
</evidence>
<dbReference type="SUPFAM" id="SSF103473">
    <property type="entry name" value="MFS general substrate transporter"/>
    <property type="match status" value="1"/>
</dbReference>
<feature type="region of interest" description="Disordered" evidence="1">
    <location>
        <begin position="14"/>
        <end position="43"/>
    </location>
</feature>
<reference evidence="3 4" key="2">
    <citation type="submission" date="2018-11" db="EMBL/GenBank/DDBJ databases">
        <authorList>
            <consortium name="Pathogen Informatics"/>
        </authorList>
    </citation>
    <scope>NUCLEOTIDE SEQUENCE [LARGE SCALE GENOMIC DNA]</scope>
</reference>
<keyword evidence="4" id="KW-1185">Reference proteome</keyword>
<organism evidence="5">
    <name type="scientific">Nippostrongylus brasiliensis</name>
    <name type="common">Rat hookworm</name>
    <dbReference type="NCBI Taxonomy" id="27835"/>
    <lineage>
        <taxon>Eukaryota</taxon>
        <taxon>Metazoa</taxon>
        <taxon>Ecdysozoa</taxon>
        <taxon>Nematoda</taxon>
        <taxon>Chromadorea</taxon>
        <taxon>Rhabditida</taxon>
        <taxon>Rhabditina</taxon>
        <taxon>Rhabditomorpha</taxon>
        <taxon>Strongyloidea</taxon>
        <taxon>Heligmosomidae</taxon>
        <taxon>Nippostrongylus</taxon>
    </lineage>
</organism>
<keyword evidence="2" id="KW-1133">Transmembrane helix</keyword>
<feature type="transmembrane region" description="Helical" evidence="2">
    <location>
        <begin position="413"/>
        <end position="433"/>
    </location>
</feature>
<dbReference type="InterPro" id="IPR036259">
    <property type="entry name" value="MFS_trans_sf"/>
</dbReference>
<feature type="transmembrane region" description="Helical" evidence="2">
    <location>
        <begin position="503"/>
        <end position="522"/>
    </location>
</feature>
<feature type="transmembrane region" description="Helical" evidence="2">
    <location>
        <begin position="88"/>
        <end position="106"/>
    </location>
</feature>
<evidence type="ECO:0000256" key="2">
    <source>
        <dbReference type="SAM" id="Phobius"/>
    </source>
</evidence>
<dbReference type="EMBL" id="UYSL01000291">
    <property type="protein sequence ID" value="VDL63382.1"/>
    <property type="molecule type" value="Genomic_DNA"/>
</dbReference>
<reference evidence="5" key="1">
    <citation type="submission" date="2017-02" db="UniProtKB">
        <authorList>
            <consortium name="WormBaseParasite"/>
        </authorList>
    </citation>
    <scope>IDENTIFICATION</scope>
</reference>
<name>A0A0N4XDJ8_NIPBR</name>
<evidence type="ECO:0000313" key="5">
    <source>
        <dbReference type="WBParaSite" id="NBR_0000059701-mRNA-1"/>
    </source>
</evidence>
<feature type="transmembrane region" description="Helical" evidence="2">
    <location>
        <begin position="439"/>
        <end position="462"/>
    </location>
</feature>
<dbReference type="WBParaSite" id="NBR_0000059701-mRNA-1">
    <property type="protein sequence ID" value="NBR_0000059701-mRNA-1"/>
    <property type="gene ID" value="NBR_0000059701"/>
</dbReference>
<dbReference type="AlphaFoldDB" id="A0A0N4XDJ8"/>
<sequence length="571" mass="62791">MNFHDDSHILSRLGILQSKDESPNKVHYPPSKKDSKAASEKDRFVEVSISGEVSSETDSDEEPLFDKNSLLSMNRNTKVYRRRPNSYSCAYVALLLSYFAVGALWITSVVRQRHSNTWFPSLMVLYGFATLFGTIIGGLACWFVHWRGYNRKFLLLYVLIASGSSFALLAFHNPIQNLNTNNLNVIASSITVHKRETTLDLAFNNDTLSNSTSAEDTTPPVKPRKPQVAEGSQVVETKSEQNEQMRKAIAANKTKCNYYNHFTVYYYCYCQYANYYLHFAAHYYDNVGLISPVIVPNKHDAVSGRIGSVLTTVALVFYLLAFLSCCLPCAVRSDGKFTKSVPNNTIALSAFRCFRRWINERLPYTAGIGTGLVEIAAVSMSVELKSESMPSGATYYVVVALTRFVIMICGPCAFSPSGCCVSLLCSLLGSLLVLNTASYAVVGFVLLAIGAGTLSLLVFLYVEVRVSPKAGAQLDYFIFPSTVGRFLAALLCSGLKAAHVQEIIAVVVFMAASLVPLLSLLVRSVGKAARLKEIMEYSSSPVPRASGEYVSLMERGVGFESGDDDGSEREI</sequence>
<evidence type="ECO:0000313" key="4">
    <source>
        <dbReference type="Proteomes" id="UP000271162"/>
    </source>
</evidence>
<protein>
    <submittedName>
        <fullName evidence="5">UNC93-like protein</fullName>
    </submittedName>
</protein>
<dbReference type="Proteomes" id="UP000271162">
    <property type="component" value="Unassembled WGS sequence"/>
</dbReference>